<gene>
    <name evidence="1" type="ORF">EGJ28_16345</name>
</gene>
<name>A0A427DYH1_9GAMM</name>
<dbReference type="InterPro" id="IPR036890">
    <property type="entry name" value="HATPase_C_sf"/>
</dbReference>
<reference evidence="1 2" key="1">
    <citation type="submission" date="2018-10" db="EMBL/GenBank/DDBJ databases">
        <title>Transmission dynamics of multidrug resistant bacteria on intensive care unit surfaces.</title>
        <authorList>
            <person name="D'Souza A.W."/>
            <person name="Potter R.F."/>
            <person name="Wallace M."/>
            <person name="Shupe A."/>
            <person name="Patel S."/>
            <person name="Sun S."/>
            <person name="Gul D."/>
            <person name="Kwon J.H."/>
            <person name="Andleeb S."/>
            <person name="Burnham C.-A.D."/>
            <person name="Dantas G."/>
        </authorList>
    </citation>
    <scope>NUCLEOTIDE SEQUENCE [LARGE SCALE GENOMIC DNA]</scope>
    <source>
        <strain evidence="1 2">PX_177</strain>
    </source>
</reference>
<organism evidence="1 2">
    <name type="scientific">Stutzerimonas xanthomarina</name>
    <dbReference type="NCBI Taxonomy" id="271420"/>
    <lineage>
        <taxon>Bacteria</taxon>
        <taxon>Pseudomonadati</taxon>
        <taxon>Pseudomonadota</taxon>
        <taxon>Gammaproteobacteria</taxon>
        <taxon>Pseudomonadales</taxon>
        <taxon>Pseudomonadaceae</taxon>
        <taxon>Stutzerimonas</taxon>
    </lineage>
</organism>
<dbReference type="RefSeq" id="WP_125877972.1">
    <property type="nucleotide sequence ID" value="NZ_RHQL01000010.1"/>
</dbReference>
<evidence type="ECO:0000313" key="1">
    <source>
        <dbReference type="EMBL" id="RRV08835.1"/>
    </source>
</evidence>
<dbReference type="SUPFAM" id="SSF55874">
    <property type="entry name" value="ATPase domain of HSP90 chaperone/DNA topoisomerase II/histidine kinase"/>
    <property type="match status" value="1"/>
</dbReference>
<dbReference type="EMBL" id="RHQL01000010">
    <property type="protein sequence ID" value="RRV08835.1"/>
    <property type="molecule type" value="Genomic_DNA"/>
</dbReference>
<proteinExistence type="predicted"/>
<accession>A0A427DYH1</accession>
<dbReference type="Pfam" id="PF13589">
    <property type="entry name" value="HATPase_c_3"/>
    <property type="match status" value="1"/>
</dbReference>
<sequence>MSKTEKRAFNVHPGIIQHLIREQAGTLVKAVAELIMNSIDAGATRVDLDFDEQGKFSVVDDGRGFLSRTEIEAFFETFGTPHQEGDATFGRFRIGRGQIMAFANTRWRTGNFIMDVRLLDSGAEFGYTLTETEDYQPGCRIDGQIVSPDVIREAYYAGLSGEQLYNGFSDECDFYSMIRFVGIPVYVSGHLLNTLPADNHWSHEDEFGYYLFDNSHSLSIYNQGVFVCDTERRSFSVAGLFVSKRAIKLNMARNAWLRHECEVIQHLRSVAHNAYVARIESSARMTDSEAGAIIRRIATESDEIDENEARILVRSKFIPSLAGQRISPFQFLDATQFSLYDGHSSLVAERAEKEEGFCFLTPQLFDLANLKVSAKNALLFLEIMVDVFSPFIINNQDRVLVQFDELLEAYSGTFEEIPDAELPPKQLAALRAIRHVASQIKQLTKDPARQTRKMIAGKSDCSDAWTNGINYIAFNTAVLEQAYLTRWSGGIERLVNLAIHEFCHQAHSSVDTHEHTLEFYQAYHEATLANAYCDIVRRCTRFYLKQLCKAGQRISSVERTHTTAIGKMLLSMGEKFPVKKERKDAPWSSVAHPTPPKTYRVVLDFSGDERISQDDLVLAFGKGWLEPEQSTIGMPITSGTWVARKVA</sequence>
<dbReference type="Proteomes" id="UP000276506">
    <property type="component" value="Unassembled WGS sequence"/>
</dbReference>
<comment type="caution">
    <text evidence="1">The sequence shown here is derived from an EMBL/GenBank/DDBJ whole genome shotgun (WGS) entry which is preliminary data.</text>
</comment>
<protein>
    <submittedName>
        <fullName evidence="1">Uncharacterized protein</fullName>
    </submittedName>
</protein>
<dbReference type="Gene3D" id="3.30.565.10">
    <property type="entry name" value="Histidine kinase-like ATPase, C-terminal domain"/>
    <property type="match status" value="1"/>
</dbReference>
<dbReference type="AlphaFoldDB" id="A0A427DYH1"/>
<evidence type="ECO:0000313" key="2">
    <source>
        <dbReference type="Proteomes" id="UP000276506"/>
    </source>
</evidence>